<comment type="caution">
    <text evidence="1">The sequence shown here is derived from an EMBL/GenBank/DDBJ whole genome shotgun (WGS) entry which is preliminary data.</text>
</comment>
<dbReference type="Gene3D" id="2.60.40.10">
    <property type="entry name" value="Immunoglobulins"/>
    <property type="match status" value="1"/>
</dbReference>
<dbReference type="InterPro" id="IPR035986">
    <property type="entry name" value="PKD_dom_sf"/>
</dbReference>
<feature type="non-terminal residue" evidence="1">
    <location>
        <position position="99"/>
    </location>
</feature>
<organism evidence="1">
    <name type="scientific">marine sediment metagenome</name>
    <dbReference type="NCBI Taxonomy" id="412755"/>
    <lineage>
        <taxon>unclassified sequences</taxon>
        <taxon>metagenomes</taxon>
        <taxon>ecological metagenomes</taxon>
    </lineage>
</organism>
<evidence type="ECO:0008006" key="2">
    <source>
        <dbReference type="Google" id="ProtNLM"/>
    </source>
</evidence>
<protein>
    <recommendedName>
        <fullName evidence="2">PKD domain-containing protein</fullName>
    </recommendedName>
</protein>
<accession>X0U6A8</accession>
<dbReference type="AlphaFoldDB" id="X0U6A8"/>
<dbReference type="EMBL" id="BARS01029142">
    <property type="protein sequence ID" value="GAG01319.1"/>
    <property type="molecule type" value="Genomic_DNA"/>
</dbReference>
<dbReference type="PROSITE" id="PS51257">
    <property type="entry name" value="PROKAR_LIPOPROTEIN"/>
    <property type="match status" value="1"/>
</dbReference>
<evidence type="ECO:0000313" key="1">
    <source>
        <dbReference type="EMBL" id="GAG01319.1"/>
    </source>
</evidence>
<dbReference type="InterPro" id="IPR013783">
    <property type="entry name" value="Ig-like_fold"/>
</dbReference>
<name>X0U6A8_9ZZZZ</name>
<reference evidence="1" key="1">
    <citation type="journal article" date="2014" name="Front. Microbiol.">
        <title>High frequency of phylogenetically diverse reductive dehalogenase-homologous genes in deep subseafloor sedimentary metagenomes.</title>
        <authorList>
            <person name="Kawai M."/>
            <person name="Futagami T."/>
            <person name="Toyoda A."/>
            <person name="Takaki Y."/>
            <person name="Nishi S."/>
            <person name="Hori S."/>
            <person name="Arai W."/>
            <person name="Tsubouchi T."/>
            <person name="Morono Y."/>
            <person name="Uchiyama I."/>
            <person name="Ito T."/>
            <person name="Fujiyama A."/>
            <person name="Inagaki F."/>
            <person name="Takami H."/>
        </authorList>
    </citation>
    <scope>NUCLEOTIDE SEQUENCE</scope>
    <source>
        <strain evidence="1">Expedition CK06-06</strain>
    </source>
</reference>
<gene>
    <name evidence="1" type="ORF">S01H1_45587</name>
</gene>
<sequence length="99" mass="10669">MLVQREANMNRARWIAGPVALLATLALVAGCFLLSRPPTASFVVVYDVTEDPLVVDLDASSSSDPDGDAIAAYMWTFGEDVQILTPLEFTKLVTVPKGE</sequence>
<dbReference type="SUPFAM" id="SSF49299">
    <property type="entry name" value="PKD domain"/>
    <property type="match status" value="1"/>
</dbReference>
<proteinExistence type="predicted"/>